<dbReference type="KEGG" id="ccl:Clocl_1020"/>
<accession>G8LXI6</accession>
<proteinExistence type="inferred from homology"/>
<gene>
    <name evidence="3" type="ordered locus">Clocl_1020</name>
</gene>
<dbReference type="InterPro" id="IPR051203">
    <property type="entry name" value="Polysaccharide_Synthase-Rel"/>
</dbReference>
<dbReference type="EMBL" id="CP003065">
    <property type="protein sequence ID" value="AEV67697.1"/>
    <property type="molecule type" value="Genomic_DNA"/>
</dbReference>
<comment type="similarity">
    <text evidence="1">Belongs to the polysaccharide synthase family.</text>
</comment>
<evidence type="ECO:0000256" key="1">
    <source>
        <dbReference type="ARBA" id="ARBA00007430"/>
    </source>
</evidence>
<reference evidence="4" key="1">
    <citation type="submission" date="2011-12" db="EMBL/GenBank/DDBJ databases">
        <title>Complete sequence of Clostridium clariflavum DSM 19732.</title>
        <authorList>
            <consortium name="US DOE Joint Genome Institute"/>
            <person name="Lucas S."/>
            <person name="Han J."/>
            <person name="Lapidus A."/>
            <person name="Cheng J.-F."/>
            <person name="Goodwin L."/>
            <person name="Pitluck S."/>
            <person name="Peters L."/>
            <person name="Teshima H."/>
            <person name="Detter J.C."/>
            <person name="Han C."/>
            <person name="Tapia R."/>
            <person name="Land M."/>
            <person name="Hauser L."/>
            <person name="Kyrpides N."/>
            <person name="Ivanova N."/>
            <person name="Pagani I."/>
            <person name="Kitzmiller T."/>
            <person name="Lynd L."/>
            <person name="Izquierdo J."/>
            <person name="Woyke T."/>
        </authorList>
    </citation>
    <scope>NUCLEOTIDE SEQUENCE [LARGE SCALE GENOMIC DNA]</scope>
    <source>
        <strain evidence="4">DSM 19732 / NBRC 101661 / EBR45</strain>
    </source>
</reference>
<dbReference type="Gene3D" id="3.40.50.720">
    <property type="entry name" value="NAD(P)-binding Rossmann-like Domain"/>
    <property type="match status" value="1"/>
</dbReference>
<dbReference type="PANTHER" id="PTHR43318:SF2">
    <property type="entry name" value="UDP-N-ACETYLGLUCOSAMINE 4,6-DEHYDRATASE (INVERTING)"/>
    <property type="match status" value="1"/>
</dbReference>
<dbReference type="Proteomes" id="UP000005435">
    <property type="component" value="Chromosome"/>
</dbReference>
<dbReference type="PANTHER" id="PTHR43318">
    <property type="entry name" value="UDP-N-ACETYLGLUCOSAMINE 4,6-DEHYDRATASE"/>
    <property type="match status" value="1"/>
</dbReference>
<dbReference type="Pfam" id="PF02719">
    <property type="entry name" value="Polysacc_synt_2"/>
    <property type="match status" value="1"/>
</dbReference>
<evidence type="ECO:0000313" key="3">
    <source>
        <dbReference type="EMBL" id="AEV67697.1"/>
    </source>
</evidence>
<dbReference type="OrthoDB" id="9803111at2"/>
<dbReference type="HOGENOM" id="CLU_013560_4_1_9"/>
<dbReference type="SUPFAM" id="SSF51735">
    <property type="entry name" value="NAD(P)-binding Rossmann-fold domains"/>
    <property type="match status" value="1"/>
</dbReference>
<name>G8LXI6_ACECE</name>
<dbReference type="InterPro" id="IPR036291">
    <property type="entry name" value="NAD(P)-bd_dom_sf"/>
</dbReference>
<organism evidence="3 4">
    <name type="scientific">Acetivibrio clariflavus (strain DSM 19732 / NBRC 101661 / EBR45)</name>
    <name type="common">Clostridium clariflavum</name>
    <dbReference type="NCBI Taxonomy" id="720554"/>
    <lineage>
        <taxon>Bacteria</taxon>
        <taxon>Bacillati</taxon>
        <taxon>Bacillota</taxon>
        <taxon>Clostridia</taxon>
        <taxon>Eubacteriales</taxon>
        <taxon>Oscillospiraceae</taxon>
        <taxon>Acetivibrio</taxon>
    </lineage>
</organism>
<protein>
    <submittedName>
        <fullName evidence="3">Putative nucleoside-diphosphate sugar epimerase</fullName>
    </submittedName>
</protein>
<dbReference type="AlphaFoldDB" id="G8LXI6"/>
<sequence length="335" mass="38042">MYDDKIVLVTGGTGSFGNYIVHRLLKKSVREIRILSRDEKKQYDMRIHYKNSPKLRFFIGDIRDYSRVDEVMEDVDIVYQAAALKHVSECEKSPFEAVKTNVIGVQNIISASIKHKVKKVICVSTDKAVKPVNVMGMTKALQERLMLSANLAPENKGTIFAVVRYGNVLLSRGSVVPYFRKLLKEGETITITDEKMTRFLLTLEDAVDLVMFATENATGGEIFVKKAPSAYIVDLAKVLCMEANKPFEYKVIGKLPGEKLDEILITDEELQRCEDKGDYFIIHPWWKKVKFSDITYEYSSGNNIIRDIPTIQSLIAEADKKVSEVHVEKGEFSKI</sequence>
<keyword evidence="4" id="KW-1185">Reference proteome</keyword>
<dbReference type="STRING" id="720554.Clocl_1020"/>
<evidence type="ECO:0000259" key="2">
    <source>
        <dbReference type="Pfam" id="PF02719"/>
    </source>
</evidence>
<evidence type="ECO:0000313" key="4">
    <source>
        <dbReference type="Proteomes" id="UP000005435"/>
    </source>
</evidence>
<reference evidence="3 4" key="2">
    <citation type="journal article" date="2012" name="Stand. Genomic Sci.">
        <title>Complete Genome Sequence of Clostridium clariflavum DSM 19732.</title>
        <authorList>
            <person name="Izquierdo J.A."/>
            <person name="Goodwin L."/>
            <person name="Davenport K.W."/>
            <person name="Teshima H."/>
            <person name="Bruce D."/>
            <person name="Detter C."/>
            <person name="Tapia R."/>
            <person name="Han S."/>
            <person name="Land M."/>
            <person name="Hauser L."/>
            <person name="Jeffries C.D."/>
            <person name="Han J."/>
            <person name="Pitluck S."/>
            <person name="Nolan M."/>
            <person name="Chen A."/>
            <person name="Huntemann M."/>
            <person name="Mavromatis K."/>
            <person name="Mikhailova N."/>
            <person name="Liolios K."/>
            <person name="Woyke T."/>
            <person name="Lynd L.R."/>
        </authorList>
    </citation>
    <scope>NUCLEOTIDE SEQUENCE [LARGE SCALE GENOMIC DNA]</scope>
    <source>
        <strain evidence="4">DSM 19732 / NBRC 101661 / EBR45</strain>
    </source>
</reference>
<dbReference type="InterPro" id="IPR003869">
    <property type="entry name" value="Polysac_CapD-like"/>
</dbReference>
<dbReference type="CDD" id="cd05237">
    <property type="entry name" value="UDP_invert_4-6DH_SDR_e"/>
    <property type="match status" value="1"/>
</dbReference>
<dbReference type="eggNOG" id="COG1086">
    <property type="taxonomic scope" value="Bacteria"/>
</dbReference>
<dbReference type="RefSeq" id="WP_014254315.1">
    <property type="nucleotide sequence ID" value="NC_016627.1"/>
</dbReference>
<feature type="domain" description="Polysaccharide biosynthesis protein CapD-like" evidence="2">
    <location>
        <begin position="7"/>
        <end position="283"/>
    </location>
</feature>